<evidence type="ECO:0000259" key="10">
    <source>
        <dbReference type="SMART" id="SM00481"/>
    </source>
</evidence>
<dbReference type="SUPFAM" id="SSF158702">
    <property type="entry name" value="Sec63 N-terminal domain-like"/>
    <property type="match status" value="1"/>
</dbReference>
<evidence type="ECO:0000256" key="5">
    <source>
        <dbReference type="ARBA" id="ARBA00022695"/>
    </source>
</evidence>
<evidence type="ECO:0000256" key="1">
    <source>
        <dbReference type="ARBA" id="ARBA00001946"/>
    </source>
</evidence>
<comment type="catalytic activity">
    <reaction evidence="8">
        <text>DNA(n) + a 2'-deoxyribonucleoside 5'-triphosphate = DNA(n+1) + diphosphate</text>
        <dbReference type="Rhea" id="RHEA:22508"/>
        <dbReference type="Rhea" id="RHEA-COMP:17339"/>
        <dbReference type="Rhea" id="RHEA-COMP:17340"/>
        <dbReference type="ChEBI" id="CHEBI:33019"/>
        <dbReference type="ChEBI" id="CHEBI:61560"/>
        <dbReference type="ChEBI" id="CHEBI:173112"/>
        <dbReference type="EC" id="2.7.7.7"/>
    </reaction>
</comment>
<comment type="caution">
    <text evidence="12">The sequence shown here is derived from an EMBL/GenBank/DDBJ whole genome shotgun (WGS) entry which is preliminary data.</text>
</comment>
<dbReference type="InterPro" id="IPR002054">
    <property type="entry name" value="DNA-dir_DNA_pol_X"/>
</dbReference>
<keyword evidence="12" id="KW-0540">Nuclease</keyword>
<evidence type="ECO:0000259" key="11">
    <source>
        <dbReference type="SMART" id="SM00483"/>
    </source>
</evidence>
<evidence type="ECO:0000256" key="3">
    <source>
        <dbReference type="ARBA" id="ARBA00022634"/>
    </source>
</evidence>
<dbReference type="EMBL" id="LSRS01000003">
    <property type="protein sequence ID" value="KAF1085657.1"/>
    <property type="molecule type" value="Genomic_DNA"/>
</dbReference>
<keyword evidence="7" id="KW-0239">DNA-directed DNA polymerase</keyword>
<keyword evidence="3" id="KW-0237">DNA synthesis</keyword>
<dbReference type="InterPro" id="IPR029398">
    <property type="entry name" value="PolB_thumb"/>
</dbReference>
<dbReference type="Gene3D" id="3.20.20.140">
    <property type="entry name" value="Metal-dependent hydrolases"/>
    <property type="match status" value="1"/>
</dbReference>
<feature type="domain" description="Helix-hairpin-helix DNA-binding motif class 1" evidence="9">
    <location>
        <begin position="51"/>
        <end position="70"/>
    </location>
</feature>
<dbReference type="InterPro" id="IPR003583">
    <property type="entry name" value="Hlx-hairpin-Hlx_DNA-bd_motif"/>
</dbReference>
<gene>
    <name evidence="12" type="primary">polX</name>
    <name evidence="12" type="ORF">SPSYN_01800</name>
</gene>
<organism evidence="12 13">
    <name type="scientific">Sporotomaculum syntrophicum</name>
    <dbReference type="NCBI Taxonomy" id="182264"/>
    <lineage>
        <taxon>Bacteria</taxon>
        <taxon>Bacillati</taxon>
        <taxon>Bacillota</taxon>
        <taxon>Clostridia</taxon>
        <taxon>Eubacteriales</taxon>
        <taxon>Desulfallaceae</taxon>
        <taxon>Sporotomaculum</taxon>
    </lineage>
</organism>
<comment type="cofactor">
    <cofactor evidence="1">
        <name>Mg(2+)</name>
        <dbReference type="ChEBI" id="CHEBI:18420"/>
    </cofactor>
</comment>
<evidence type="ECO:0000259" key="9">
    <source>
        <dbReference type="SMART" id="SM00278"/>
    </source>
</evidence>
<dbReference type="Pfam" id="PF14716">
    <property type="entry name" value="HHH_8"/>
    <property type="match status" value="1"/>
</dbReference>
<dbReference type="Pfam" id="PF14791">
    <property type="entry name" value="DNA_pol_B_thumb"/>
    <property type="match status" value="1"/>
</dbReference>
<keyword evidence="12" id="KW-0269">Exonuclease</keyword>
<dbReference type="Gene3D" id="1.10.150.110">
    <property type="entry name" value="DNA polymerase beta, N-terminal domain-like"/>
    <property type="match status" value="1"/>
</dbReference>
<dbReference type="InterPro" id="IPR016195">
    <property type="entry name" value="Pol/histidinol_Pase-like"/>
</dbReference>
<dbReference type="InterPro" id="IPR037160">
    <property type="entry name" value="DNA_Pol_thumb_sf"/>
</dbReference>
<dbReference type="Gene3D" id="3.30.460.10">
    <property type="entry name" value="Beta Polymerase, domain 2"/>
    <property type="match status" value="1"/>
</dbReference>
<evidence type="ECO:0000256" key="6">
    <source>
        <dbReference type="ARBA" id="ARBA00022705"/>
    </source>
</evidence>
<dbReference type="SMART" id="SM00483">
    <property type="entry name" value="POLXc"/>
    <property type="match status" value="1"/>
</dbReference>
<dbReference type="InterPro" id="IPR050243">
    <property type="entry name" value="PHP_phosphatase"/>
</dbReference>
<dbReference type="RefSeq" id="WP_161822095.1">
    <property type="nucleotide sequence ID" value="NZ_LSRS01000003.1"/>
</dbReference>
<dbReference type="OrthoDB" id="9808747at2"/>
<dbReference type="NCBIfam" id="NF006375">
    <property type="entry name" value="PRK08609.1"/>
    <property type="match status" value="1"/>
</dbReference>
<keyword evidence="6" id="KW-0235">DNA replication</keyword>
<dbReference type="GO" id="GO:0006281">
    <property type="term" value="P:DNA repair"/>
    <property type="evidence" value="ECO:0007669"/>
    <property type="project" value="InterPro"/>
</dbReference>
<dbReference type="InterPro" id="IPR027421">
    <property type="entry name" value="DNA_pol_lamdba_lyase_dom_sf"/>
</dbReference>
<dbReference type="PIRSF" id="PIRSF005047">
    <property type="entry name" value="UCP005047_YshC"/>
    <property type="match status" value="1"/>
</dbReference>
<reference evidence="12" key="1">
    <citation type="submission" date="2016-02" db="EMBL/GenBank/DDBJ databases">
        <title>Draft Genome Sequence of Sporotomaculum syntrophicum Strain FB, a Syntrophic Benzoate Degrader.</title>
        <authorList>
            <person name="Nobu M.K."/>
            <person name="Narihiro T."/>
            <person name="Qiu Y.-L."/>
            <person name="Ohashi A."/>
            <person name="Liu W.-T."/>
            <person name="Yuji S."/>
        </authorList>
    </citation>
    <scope>NUCLEOTIDE SEQUENCE</scope>
    <source>
        <strain evidence="12">FB</strain>
    </source>
</reference>
<dbReference type="CDD" id="cd07436">
    <property type="entry name" value="PHP_PolX"/>
    <property type="match status" value="1"/>
</dbReference>
<dbReference type="Proteomes" id="UP000798488">
    <property type="component" value="Unassembled WGS sequence"/>
</dbReference>
<dbReference type="GO" id="GO:0003887">
    <property type="term" value="F:DNA-directed DNA polymerase activity"/>
    <property type="evidence" value="ECO:0007669"/>
    <property type="project" value="UniProtKB-KW"/>
</dbReference>
<feature type="domain" description="Helix-hairpin-helix DNA-binding motif class 1" evidence="9">
    <location>
        <begin position="126"/>
        <end position="145"/>
    </location>
</feature>
<name>A0A9D2WS85_9FIRM</name>
<dbReference type="Gene3D" id="3.30.210.10">
    <property type="entry name" value="DNA polymerase, thumb domain"/>
    <property type="match status" value="1"/>
</dbReference>
<keyword evidence="4" id="KW-0808">Transferase</keyword>
<evidence type="ECO:0000313" key="13">
    <source>
        <dbReference type="Proteomes" id="UP000798488"/>
    </source>
</evidence>
<dbReference type="GO" id="GO:0005829">
    <property type="term" value="C:cytosol"/>
    <property type="evidence" value="ECO:0007669"/>
    <property type="project" value="TreeGrafter"/>
</dbReference>
<dbReference type="GO" id="GO:0008270">
    <property type="term" value="F:zinc ion binding"/>
    <property type="evidence" value="ECO:0007669"/>
    <property type="project" value="TreeGrafter"/>
</dbReference>
<keyword evidence="12" id="KW-0378">Hydrolase</keyword>
<dbReference type="SUPFAM" id="SSF47802">
    <property type="entry name" value="DNA polymerase beta, N-terminal domain-like"/>
    <property type="match status" value="1"/>
</dbReference>
<evidence type="ECO:0000256" key="7">
    <source>
        <dbReference type="ARBA" id="ARBA00022932"/>
    </source>
</evidence>
<dbReference type="InterPro" id="IPR047967">
    <property type="entry name" value="PolX_PHP"/>
</dbReference>
<dbReference type="GO" id="GO:0003677">
    <property type="term" value="F:DNA binding"/>
    <property type="evidence" value="ECO:0007669"/>
    <property type="project" value="InterPro"/>
</dbReference>
<dbReference type="FunFam" id="3.20.20.140:FF:000047">
    <property type="entry name" value="PHP domain-containing protein"/>
    <property type="match status" value="1"/>
</dbReference>
<dbReference type="GO" id="GO:0042578">
    <property type="term" value="F:phosphoric ester hydrolase activity"/>
    <property type="evidence" value="ECO:0007669"/>
    <property type="project" value="TreeGrafter"/>
</dbReference>
<keyword evidence="5" id="KW-0548">Nucleotidyltransferase</keyword>
<feature type="domain" description="DNA-directed DNA polymerase X" evidence="11">
    <location>
        <begin position="1"/>
        <end position="318"/>
    </location>
</feature>
<evidence type="ECO:0000256" key="8">
    <source>
        <dbReference type="ARBA" id="ARBA00049244"/>
    </source>
</evidence>
<protein>
    <recommendedName>
        <fullName evidence="2">DNA-directed DNA polymerase</fullName>
        <ecNumber evidence="2">2.7.7.7</ecNumber>
    </recommendedName>
</protein>
<dbReference type="PANTHER" id="PTHR36928:SF1">
    <property type="entry name" value="PHOSPHATASE YCDX-RELATED"/>
    <property type="match status" value="1"/>
</dbReference>
<keyword evidence="13" id="KW-1185">Reference proteome</keyword>
<dbReference type="PANTHER" id="PTHR36928">
    <property type="entry name" value="PHOSPHATASE YCDX-RELATED"/>
    <property type="match status" value="1"/>
</dbReference>
<proteinExistence type="predicted"/>
<feature type="domain" description="Polymerase/histidinol phosphatase N-terminal" evidence="10">
    <location>
        <begin position="342"/>
        <end position="421"/>
    </location>
</feature>
<dbReference type="InterPro" id="IPR004013">
    <property type="entry name" value="PHP_dom"/>
</dbReference>
<dbReference type="SMART" id="SM00481">
    <property type="entry name" value="POLIIIAc"/>
    <property type="match status" value="1"/>
</dbReference>
<accession>A0A9D2WS85</accession>
<dbReference type="InterPro" id="IPR043519">
    <property type="entry name" value="NT_sf"/>
</dbReference>
<sequence length="574" mass="64696">MRNAEIAWALYQMADLLDFKGEEFFKTRAYRRAARAIIGLQQPVAELYVSGELKNVPGLGKNIIAKIGEMLDNGECHLHRTLKQEIPPTLLDLMALPGMGPKRAKMLYERLGVTTLAELEQAARGKKIRELPGMGTKTELSIVQNIGRLKKQTQCLPPGVARELAAELSDYLGQLATVKKVTVTGDIRRWTELVYNVELLAVTQSKEKAEEIIEAFITHPALGEVLWREHGRIRLASRWGVPVELVIVDDDQYWLALLWTTGSQHHLRRLQLLAWQEGWRLGRYFLTARQDGQAAKVDSEEEIYLLFGLQYVVPELRENNGEISAAANGTLPRLLELPDIRGDLHVHTNWSDGVNSIEEMVQRAKEMGYSYIAVTDHSPNLKIARGLPLEKLLQQFEKIRALNKQLDDFYILTGVEVDILADGRLDHPDDVLAQADVVVASIHSGFKQERDTITKRVLAAIANEHVDIIGHPTGRLLGHREPYAVDVEEIIEAAARYNKVLEINASPDRLDLNDFYVQLAKSSGVLLAINTDAHDLRRMGEMIYGVSVARRAWLEQQHVLNTLPLPDLLKVLHR</sequence>
<dbReference type="InterPro" id="IPR022311">
    <property type="entry name" value="PolX-like"/>
</dbReference>
<dbReference type="Pfam" id="PF02811">
    <property type="entry name" value="PHP"/>
    <property type="match status" value="1"/>
</dbReference>
<evidence type="ECO:0000256" key="2">
    <source>
        <dbReference type="ARBA" id="ARBA00012417"/>
    </source>
</evidence>
<dbReference type="InterPro" id="IPR003141">
    <property type="entry name" value="Pol/His_phosphatase_N"/>
</dbReference>
<dbReference type="Pfam" id="PF14520">
    <property type="entry name" value="HHH_5"/>
    <property type="match status" value="1"/>
</dbReference>
<dbReference type="InterPro" id="IPR010996">
    <property type="entry name" value="HHH_MUS81"/>
</dbReference>
<dbReference type="Gene3D" id="1.10.150.20">
    <property type="entry name" value="5' to 3' exonuclease, C-terminal subdomain"/>
    <property type="match status" value="1"/>
</dbReference>
<dbReference type="SMART" id="SM00278">
    <property type="entry name" value="HhH1"/>
    <property type="match status" value="3"/>
</dbReference>
<dbReference type="SUPFAM" id="SSF81301">
    <property type="entry name" value="Nucleotidyltransferase"/>
    <property type="match status" value="1"/>
</dbReference>
<dbReference type="AlphaFoldDB" id="A0A9D2WS85"/>
<dbReference type="EC" id="2.7.7.7" evidence="2"/>
<feature type="domain" description="Helix-hairpin-helix DNA-binding motif class 1" evidence="9">
    <location>
        <begin position="91"/>
        <end position="110"/>
    </location>
</feature>
<evidence type="ECO:0000256" key="4">
    <source>
        <dbReference type="ARBA" id="ARBA00022679"/>
    </source>
</evidence>
<evidence type="ECO:0000313" key="12">
    <source>
        <dbReference type="EMBL" id="KAF1085657.1"/>
    </source>
</evidence>
<dbReference type="SUPFAM" id="SSF89550">
    <property type="entry name" value="PHP domain-like"/>
    <property type="match status" value="1"/>
</dbReference>
<dbReference type="GO" id="GO:0004527">
    <property type="term" value="F:exonuclease activity"/>
    <property type="evidence" value="ECO:0007669"/>
    <property type="project" value="UniProtKB-KW"/>
</dbReference>